<evidence type="ECO:0000256" key="6">
    <source>
        <dbReference type="ARBA" id="ARBA00023004"/>
    </source>
</evidence>
<feature type="domain" description="TonB-dependent receptor plug" evidence="15">
    <location>
        <begin position="63"/>
        <end position="171"/>
    </location>
</feature>
<evidence type="ECO:0000256" key="8">
    <source>
        <dbReference type="ARBA" id="ARBA00023077"/>
    </source>
</evidence>
<dbReference type="Pfam" id="PF07715">
    <property type="entry name" value="Plug"/>
    <property type="match status" value="1"/>
</dbReference>
<comment type="caution">
    <text evidence="16">The sequence shown here is derived from an EMBL/GenBank/DDBJ whole genome shotgun (WGS) entry which is preliminary data.</text>
</comment>
<dbReference type="PANTHER" id="PTHR32552">
    <property type="entry name" value="FERRICHROME IRON RECEPTOR-RELATED"/>
    <property type="match status" value="1"/>
</dbReference>
<protein>
    <submittedName>
        <fullName evidence="16">TonB-dependent receptor</fullName>
    </submittedName>
</protein>
<evidence type="ECO:0000256" key="13">
    <source>
        <dbReference type="SAM" id="SignalP"/>
    </source>
</evidence>
<dbReference type="GO" id="GO:0006826">
    <property type="term" value="P:iron ion transport"/>
    <property type="evidence" value="ECO:0007669"/>
    <property type="project" value="UniProtKB-KW"/>
</dbReference>
<gene>
    <name evidence="16" type="ORF">COA17_06545</name>
</gene>
<evidence type="ECO:0000256" key="10">
    <source>
        <dbReference type="ARBA" id="ARBA00023237"/>
    </source>
</evidence>
<keyword evidence="3 11" id="KW-1134">Transmembrane beta strand</keyword>
<proteinExistence type="inferred from homology"/>
<keyword evidence="17" id="KW-1185">Reference proteome</keyword>
<evidence type="ECO:0000256" key="7">
    <source>
        <dbReference type="ARBA" id="ARBA00023065"/>
    </source>
</evidence>
<keyword evidence="8 12" id="KW-0798">TonB box</keyword>
<accession>A0A2A4HYC1</accession>
<evidence type="ECO:0000256" key="2">
    <source>
        <dbReference type="ARBA" id="ARBA00022448"/>
    </source>
</evidence>
<keyword evidence="5 11" id="KW-0812">Transmembrane</keyword>
<comment type="similarity">
    <text evidence="11 12">Belongs to the TonB-dependent receptor family.</text>
</comment>
<evidence type="ECO:0000259" key="14">
    <source>
        <dbReference type="Pfam" id="PF00593"/>
    </source>
</evidence>
<dbReference type="GO" id="GO:0009279">
    <property type="term" value="C:cell outer membrane"/>
    <property type="evidence" value="ECO:0007669"/>
    <property type="project" value="UniProtKB-SubCell"/>
</dbReference>
<evidence type="ECO:0000256" key="5">
    <source>
        <dbReference type="ARBA" id="ARBA00022692"/>
    </source>
</evidence>
<keyword evidence="16" id="KW-0675">Receptor</keyword>
<evidence type="ECO:0000313" key="16">
    <source>
        <dbReference type="EMBL" id="PCG09526.1"/>
    </source>
</evidence>
<dbReference type="Pfam" id="PF00593">
    <property type="entry name" value="TonB_dep_Rec_b-barrel"/>
    <property type="match status" value="1"/>
</dbReference>
<dbReference type="PROSITE" id="PS52016">
    <property type="entry name" value="TONB_DEPENDENT_REC_3"/>
    <property type="match status" value="1"/>
</dbReference>
<evidence type="ECO:0000256" key="9">
    <source>
        <dbReference type="ARBA" id="ARBA00023136"/>
    </source>
</evidence>
<evidence type="ECO:0000256" key="4">
    <source>
        <dbReference type="ARBA" id="ARBA00022496"/>
    </source>
</evidence>
<evidence type="ECO:0000256" key="12">
    <source>
        <dbReference type="RuleBase" id="RU003357"/>
    </source>
</evidence>
<dbReference type="AlphaFoldDB" id="A0A2A4HYC1"/>
<keyword evidence="9 11" id="KW-0472">Membrane</keyword>
<dbReference type="Gene3D" id="2.40.170.20">
    <property type="entry name" value="TonB-dependent receptor, beta-barrel domain"/>
    <property type="match status" value="1"/>
</dbReference>
<dbReference type="InterPro" id="IPR039426">
    <property type="entry name" value="TonB-dep_rcpt-like"/>
</dbReference>
<dbReference type="CDD" id="cd01347">
    <property type="entry name" value="ligand_gated_channel"/>
    <property type="match status" value="1"/>
</dbReference>
<organism evidence="16 17">
    <name type="scientific">Sphingomonas ginsenosidimutans</name>
    <dbReference type="NCBI Taxonomy" id="862134"/>
    <lineage>
        <taxon>Bacteria</taxon>
        <taxon>Pseudomonadati</taxon>
        <taxon>Pseudomonadota</taxon>
        <taxon>Alphaproteobacteria</taxon>
        <taxon>Sphingomonadales</taxon>
        <taxon>Sphingomonadaceae</taxon>
        <taxon>Sphingomonas</taxon>
    </lineage>
</organism>
<evidence type="ECO:0000259" key="15">
    <source>
        <dbReference type="Pfam" id="PF07715"/>
    </source>
</evidence>
<name>A0A2A4HYC1_9SPHN</name>
<dbReference type="InterPro" id="IPR012910">
    <property type="entry name" value="Plug_dom"/>
</dbReference>
<evidence type="ECO:0000256" key="3">
    <source>
        <dbReference type="ARBA" id="ARBA00022452"/>
    </source>
</evidence>
<feature type="domain" description="TonB-dependent receptor-like beta-barrel" evidence="14">
    <location>
        <begin position="288"/>
        <end position="718"/>
    </location>
</feature>
<dbReference type="InterPro" id="IPR036942">
    <property type="entry name" value="Beta-barrel_TonB_sf"/>
</dbReference>
<dbReference type="EMBL" id="NWVD01000002">
    <property type="protein sequence ID" value="PCG09526.1"/>
    <property type="molecule type" value="Genomic_DNA"/>
</dbReference>
<dbReference type="PANTHER" id="PTHR32552:SF81">
    <property type="entry name" value="TONB-DEPENDENT OUTER MEMBRANE RECEPTOR"/>
    <property type="match status" value="1"/>
</dbReference>
<evidence type="ECO:0000313" key="17">
    <source>
        <dbReference type="Proteomes" id="UP000218784"/>
    </source>
</evidence>
<dbReference type="RefSeq" id="WP_096611088.1">
    <property type="nucleotide sequence ID" value="NZ_NWVD01000002.1"/>
</dbReference>
<keyword evidence="10 11" id="KW-0998">Cell outer membrane</keyword>
<reference evidence="16 17" key="1">
    <citation type="submission" date="2017-09" db="EMBL/GenBank/DDBJ databases">
        <title>Sphingomonas ginsenosidimutans KACC 14949, whole genome shotgun sequence.</title>
        <authorList>
            <person name="Feng G."/>
            <person name="Zhu H."/>
        </authorList>
    </citation>
    <scope>NUCLEOTIDE SEQUENCE [LARGE SCALE GENOMIC DNA]</scope>
    <source>
        <strain evidence="16 17">KACC 14949</strain>
    </source>
</reference>
<keyword evidence="6" id="KW-0408">Iron</keyword>
<dbReference type="SUPFAM" id="SSF56935">
    <property type="entry name" value="Porins"/>
    <property type="match status" value="1"/>
</dbReference>
<feature type="signal peptide" evidence="13">
    <location>
        <begin position="1"/>
        <end position="22"/>
    </location>
</feature>
<comment type="subcellular location">
    <subcellularLocation>
        <location evidence="1 11">Cell outer membrane</location>
        <topology evidence="1 11">Multi-pass membrane protein</topology>
    </subcellularLocation>
</comment>
<keyword evidence="7" id="KW-0406">Ion transport</keyword>
<keyword evidence="4" id="KW-0410">Iron transport</keyword>
<dbReference type="Proteomes" id="UP000218784">
    <property type="component" value="Unassembled WGS sequence"/>
</dbReference>
<evidence type="ECO:0000256" key="11">
    <source>
        <dbReference type="PROSITE-ProRule" id="PRU01360"/>
    </source>
</evidence>
<keyword evidence="13" id="KW-0732">Signal</keyword>
<keyword evidence="2 11" id="KW-0813">Transport</keyword>
<evidence type="ECO:0000256" key="1">
    <source>
        <dbReference type="ARBA" id="ARBA00004571"/>
    </source>
</evidence>
<feature type="chain" id="PRO_5012697838" evidence="13">
    <location>
        <begin position="23"/>
        <end position="756"/>
    </location>
</feature>
<dbReference type="InterPro" id="IPR000531">
    <property type="entry name" value="Beta-barrel_TonB"/>
</dbReference>
<sequence length="756" mass="81573">MKHLAWAMLAATTALHPVAALAQDQQPAPVVGTAPETAPAATQDDGAANDIIVTANRREQTVLSVPIAISAVGGAALATKGIVNSANLSDAVPNLQVSSPYGNTQPNFSLRGISVANEYNSNQASPIGVYIDDVYMASRSSHGMGLFDLDRVEVLRGPQGTLFGRNTTGGAINFITRGPSLNGNEGYAEVGYGNYNSWTAQGAIETTMVEDQLGLRIAGNYVRSDGLFENVYPGGRDPNRQNTLQGRATLRINPGSGPLDIKIKIYGGRDHGTQAAIHGLLSARSGLDFFQVNENRIGLNRTDAYGISANIRYELSPNLSFTSITSRDGGSQYIQQAADGSPFDILDVWWQSKFGQFSEEARFNYSAKGLNLVGGVFYGWDRVVTDNDFGIGSVFGPGASGGFFQHYRQERRSYAVFAQGDYEIAPRLTLTLGARYTWDRLQYRDGYAFLYAGYVDTVKTPLATTVPCAGQPGTCAYNPDATFATNGRNNALTGRASLSYQFDNGPLIYASYNRGYRSGAFNGGSYTSSSGINFVDPERVNAYEIGTKGRFIDNALTLSAAGFYYDYSKQQLQDLRPGPVGILVNAPKSEVYGAEVESNLRLGRALTINAAVGYLHAKYKELILQGANLAGNDLPFAPRWTVQGGVDLKLFDTGSSKLVFSPNVVYFSRQFFTPLNETNAPGSAQQNAELQQRAYAKVNATAAWTIGRFTIKGFVNNLLDRKTYVYGLDLRGAGFPYPFLTPAAPRTFGGAVRVAF</sequence>